<organism evidence="2 3">
    <name type="scientific">Clonostachys solani</name>
    <dbReference type="NCBI Taxonomy" id="160281"/>
    <lineage>
        <taxon>Eukaryota</taxon>
        <taxon>Fungi</taxon>
        <taxon>Dikarya</taxon>
        <taxon>Ascomycota</taxon>
        <taxon>Pezizomycotina</taxon>
        <taxon>Sordariomycetes</taxon>
        <taxon>Hypocreomycetidae</taxon>
        <taxon>Hypocreales</taxon>
        <taxon>Bionectriaceae</taxon>
        <taxon>Clonostachys</taxon>
    </lineage>
</organism>
<feature type="chain" id="PRO_5040314343" evidence="1">
    <location>
        <begin position="28"/>
        <end position="135"/>
    </location>
</feature>
<evidence type="ECO:0000313" key="3">
    <source>
        <dbReference type="Proteomes" id="UP000775872"/>
    </source>
</evidence>
<keyword evidence="1" id="KW-0732">Signal</keyword>
<dbReference type="Proteomes" id="UP000775872">
    <property type="component" value="Unassembled WGS sequence"/>
</dbReference>
<reference evidence="3" key="1">
    <citation type="submission" date="2019-06" db="EMBL/GenBank/DDBJ databases">
        <authorList>
            <person name="Broberg M."/>
        </authorList>
    </citation>
    <scope>NUCLEOTIDE SEQUENCE [LARGE SCALE GENOMIC DNA]</scope>
</reference>
<feature type="signal peptide" evidence="1">
    <location>
        <begin position="1"/>
        <end position="27"/>
    </location>
</feature>
<comment type="caution">
    <text evidence="2">The sequence shown here is derived from an EMBL/GenBank/DDBJ whole genome shotgun (WGS) entry which is preliminary data.</text>
</comment>
<evidence type="ECO:0000256" key="1">
    <source>
        <dbReference type="SAM" id="SignalP"/>
    </source>
</evidence>
<protein>
    <submittedName>
        <fullName evidence="2">Uncharacterized protein</fullName>
    </submittedName>
</protein>
<accession>A0A9N9Z7T6</accession>
<reference evidence="2 3" key="2">
    <citation type="submission" date="2021-10" db="EMBL/GenBank/DDBJ databases">
        <authorList>
            <person name="Piombo E."/>
        </authorList>
    </citation>
    <scope>NUCLEOTIDE SEQUENCE [LARGE SCALE GENOMIC DNA]</scope>
</reference>
<gene>
    <name evidence="2" type="ORF">CSOL1703_00015926</name>
</gene>
<dbReference type="AlphaFoldDB" id="A0A9N9Z7T6"/>
<evidence type="ECO:0000313" key="2">
    <source>
        <dbReference type="EMBL" id="CAH0051030.1"/>
    </source>
</evidence>
<proteinExistence type="predicted"/>
<dbReference type="EMBL" id="CABFOC020000039">
    <property type="protein sequence ID" value="CAH0051030.1"/>
    <property type="molecule type" value="Genomic_DNA"/>
</dbReference>
<dbReference type="OrthoDB" id="5138438at2759"/>
<name>A0A9N9Z7T6_9HYPO</name>
<keyword evidence="3" id="KW-1185">Reference proteome</keyword>
<sequence>MHSSIKPSSKNLLGFFTFLSLQFHVHCSLSIQTMAPRLFVPAEDSNPQTITAVPSFAPTLDERDDDDFNDEQIGASFIRDTYVKANFHNIVNLDKCSRKPSSYYTNLNRQPDCDLKNNSRIWAWVNGSHGINNGI</sequence>